<keyword evidence="3" id="KW-1185">Reference proteome</keyword>
<protein>
    <recommendedName>
        <fullName evidence="1">N-acetyltransferase domain-containing protein</fullName>
    </recommendedName>
</protein>
<reference evidence="2 3" key="1">
    <citation type="journal article" date="2024" name="Nat. Commun.">
        <title>Phylogenomics reveals the evolutionary origins of lichenization in chlorophyte algae.</title>
        <authorList>
            <person name="Puginier C."/>
            <person name="Libourel C."/>
            <person name="Otte J."/>
            <person name="Skaloud P."/>
            <person name="Haon M."/>
            <person name="Grisel S."/>
            <person name="Petersen M."/>
            <person name="Berrin J.G."/>
            <person name="Delaux P.M."/>
            <person name="Dal Grande F."/>
            <person name="Keller J."/>
        </authorList>
    </citation>
    <scope>NUCLEOTIDE SEQUENCE [LARGE SCALE GENOMIC DNA]</scope>
    <source>
        <strain evidence="2 3">SAG 245.80</strain>
    </source>
</reference>
<feature type="domain" description="N-acetyltransferase" evidence="1">
    <location>
        <begin position="525"/>
        <end position="684"/>
    </location>
</feature>
<dbReference type="PROSITE" id="PS51186">
    <property type="entry name" value="GNAT"/>
    <property type="match status" value="1"/>
</dbReference>
<dbReference type="Gene3D" id="3.40.630.30">
    <property type="match status" value="1"/>
</dbReference>
<dbReference type="EMBL" id="JALJOU010000042">
    <property type="protein sequence ID" value="KAK9832030.1"/>
    <property type="molecule type" value="Genomic_DNA"/>
</dbReference>
<dbReference type="AlphaFoldDB" id="A0AAW1REI0"/>
<dbReference type="PANTHER" id="PTHR36761:SF2">
    <property type="entry name" value="ORF03 PROTEIN"/>
    <property type="match status" value="1"/>
</dbReference>
<gene>
    <name evidence="2" type="ORF">WJX81_000090</name>
</gene>
<organism evidence="2 3">
    <name type="scientific">Elliptochloris bilobata</name>
    <dbReference type="NCBI Taxonomy" id="381761"/>
    <lineage>
        <taxon>Eukaryota</taxon>
        <taxon>Viridiplantae</taxon>
        <taxon>Chlorophyta</taxon>
        <taxon>core chlorophytes</taxon>
        <taxon>Trebouxiophyceae</taxon>
        <taxon>Trebouxiophyceae incertae sedis</taxon>
        <taxon>Elliptochloris clade</taxon>
        <taxon>Elliptochloris</taxon>
    </lineage>
</organism>
<evidence type="ECO:0000313" key="2">
    <source>
        <dbReference type="EMBL" id="KAK9832030.1"/>
    </source>
</evidence>
<proteinExistence type="predicted"/>
<dbReference type="PANTHER" id="PTHR36761">
    <property type="entry name" value="ORF03 PROTEIN"/>
    <property type="match status" value="1"/>
</dbReference>
<dbReference type="GO" id="GO:0016747">
    <property type="term" value="F:acyltransferase activity, transferring groups other than amino-acyl groups"/>
    <property type="evidence" value="ECO:0007669"/>
    <property type="project" value="InterPro"/>
</dbReference>
<evidence type="ECO:0000313" key="3">
    <source>
        <dbReference type="Proteomes" id="UP001445335"/>
    </source>
</evidence>
<dbReference type="InterPro" id="IPR016181">
    <property type="entry name" value="Acyl_CoA_acyltransferase"/>
</dbReference>
<comment type="caution">
    <text evidence="2">The sequence shown here is derived from an EMBL/GenBank/DDBJ whole genome shotgun (WGS) entry which is preliminary data.</text>
</comment>
<dbReference type="SUPFAM" id="SSF55729">
    <property type="entry name" value="Acyl-CoA N-acyltransferases (Nat)"/>
    <property type="match status" value="1"/>
</dbReference>
<name>A0AAW1REI0_9CHLO</name>
<dbReference type="CDD" id="cd04301">
    <property type="entry name" value="NAT_SF"/>
    <property type="match status" value="1"/>
</dbReference>
<sequence>MPSGGRAFVLSNLQNGGLVQGDDEDEALARGLGLASADALSDVQRKYAERVKAKLAEQVAAAAEAVAARERLFTAGKRAYEYGQYPASVELLRSALDTEGPLSPLGGEIQLWLALGLQACGQERECIDLYKSLEATHPSAQIRKQAGQLRFILEAPRLKLRPDERVSVPVLESGGRFVPERGNYARAHFAAPPPIRRQRPKTLEERFIEEWRPPRLFPNRYVAVAAVLLALGLACQATAQHSQEAAKNGHCSHLGRGLEASLSAMAFGKTLVVLLAALAVAAADKTVPDPHDPAYDPFFHPTGRPASNSLAGASSQTSPGFPQISKLLPLLQADSIGPNLNTATTKVVVAATWDFSNPALAPKTLFRPNAVTAPGRRLLANVTTGSCLINDACKEDFMKLTANCNYVFDAASAGLRANLLTTVAGNTFQSCTIFYDDGTYVSSSTCFSTTADAPTVVRLNANAIEYAKNPTTAPGVSGLQPGTRISPETFFAANYATPSGFLFSIVFRPIQSFGVYINEELQAFYAYPPERAFAGQLHQLMVAEEELLALKAARESQSRRDRQAEAGQEAVVGSLDMHAVRALPGEVLIGNCANAAYLANVCCAAEARRRGVGAALLAHARELAADWGVEGLYVHIMAANSAARMFYTGLGFVIEAEEGANAAAVRGHCLDGASGAGRTLLLRDAALRRHP</sequence>
<dbReference type="Pfam" id="PF00583">
    <property type="entry name" value="Acetyltransf_1"/>
    <property type="match status" value="1"/>
</dbReference>
<dbReference type="Proteomes" id="UP001445335">
    <property type="component" value="Unassembled WGS sequence"/>
</dbReference>
<evidence type="ECO:0000259" key="1">
    <source>
        <dbReference type="PROSITE" id="PS51186"/>
    </source>
</evidence>
<accession>A0AAW1REI0</accession>
<dbReference type="InterPro" id="IPR000182">
    <property type="entry name" value="GNAT_dom"/>
</dbReference>